<feature type="domain" description="SGNH hydrolase-type esterase" evidence="1">
    <location>
        <begin position="35"/>
        <end position="202"/>
    </location>
</feature>
<keyword evidence="3" id="KW-1185">Reference proteome</keyword>
<dbReference type="PANTHER" id="PTHR43784:SF2">
    <property type="entry name" value="GDSL-LIKE LIPASE_ACYLHYDROLASE, PUTATIVE (AFU_ORTHOLOGUE AFUA_2G00820)-RELATED"/>
    <property type="match status" value="1"/>
</dbReference>
<proteinExistence type="predicted"/>
<dbReference type="Gene3D" id="3.40.50.1110">
    <property type="entry name" value="SGNH hydrolase"/>
    <property type="match status" value="1"/>
</dbReference>
<dbReference type="InterPro" id="IPR036514">
    <property type="entry name" value="SGNH_hydro_sf"/>
</dbReference>
<dbReference type="Proteomes" id="UP000560081">
    <property type="component" value="Unassembled WGS sequence"/>
</dbReference>
<name>A0A4Y8WZ28_9MICC</name>
<comment type="caution">
    <text evidence="2">The sequence shown here is derived from an EMBL/GenBank/DDBJ whole genome shotgun (WGS) entry which is preliminary data.</text>
</comment>
<sequence>MPSPSGWQAQHDADYRAHWHALAAHEDPDALTWVVLGDSAAVGIGAESVERTYVAQVAERVAAETGRPVRVVNLAVSGAMAKDVLADQLPLMPASGVDAVTCVVGGNDVTWAWRFREAAFEEPLEAIARALPAGATLGLVPTFRIPPFEARVCRANTVVRRVAARHGLGVADVHAATWRRNLRHQVSRLARDLFHPNGAGYEDWAAAVAPEVLRQVRGQAPAA</sequence>
<evidence type="ECO:0000259" key="1">
    <source>
        <dbReference type="Pfam" id="PF13472"/>
    </source>
</evidence>
<reference evidence="2 3" key="1">
    <citation type="submission" date="2020-08" db="EMBL/GenBank/DDBJ databases">
        <title>Sequencing the genomes of 1000 actinobacteria strains.</title>
        <authorList>
            <person name="Klenk H.-P."/>
        </authorList>
    </citation>
    <scope>NUCLEOTIDE SEQUENCE [LARGE SCALE GENOMIC DNA]</scope>
    <source>
        <strain evidence="2 3">DSM 19079</strain>
    </source>
</reference>
<evidence type="ECO:0000313" key="2">
    <source>
        <dbReference type="EMBL" id="MBB4881762.1"/>
    </source>
</evidence>
<dbReference type="AlphaFoldDB" id="A0A4Y8WZ28"/>
<dbReference type="SUPFAM" id="SSF52266">
    <property type="entry name" value="SGNH hydrolase"/>
    <property type="match status" value="1"/>
</dbReference>
<organism evidence="2 3">
    <name type="scientific">Micrococcus flavus</name>
    <dbReference type="NCBI Taxonomy" id="384602"/>
    <lineage>
        <taxon>Bacteria</taxon>
        <taxon>Bacillati</taxon>
        <taxon>Actinomycetota</taxon>
        <taxon>Actinomycetes</taxon>
        <taxon>Micrococcales</taxon>
        <taxon>Micrococcaceae</taxon>
        <taxon>Micrococcus</taxon>
    </lineage>
</organism>
<evidence type="ECO:0000313" key="3">
    <source>
        <dbReference type="Proteomes" id="UP000560081"/>
    </source>
</evidence>
<dbReference type="InterPro" id="IPR053140">
    <property type="entry name" value="GDSL_Rv0518-like"/>
</dbReference>
<dbReference type="InterPro" id="IPR013830">
    <property type="entry name" value="SGNH_hydro"/>
</dbReference>
<dbReference type="OrthoDB" id="3288625at2"/>
<dbReference type="RefSeq" id="WP_135030405.1">
    <property type="nucleotide sequence ID" value="NZ_BMLA01000010.1"/>
</dbReference>
<protein>
    <submittedName>
        <fullName evidence="2">Lysophospholipase L1-like esterase</fullName>
    </submittedName>
</protein>
<gene>
    <name evidence="2" type="ORF">BJ976_000113</name>
</gene>
<dbReference type="EMBL" id="JACHMC010000001">
    <property type="protein sequence ID" value="MBB4881762.1"/>
    <property type="molecule type" value="Genomic_DNA"/>
</dbReference>
<dbReference type="PANTHER" id="PTHR43784">
    <property type="entry name" value="GDSL-LIKE LIPASE/ACYLHYDROLASE, PUTATIVE (AFU_ORTHOLOGUE AFUA_2G00820)-RELATED"/>
    <property type="match status" value="1"/>
</dbReference>
<accession>A0A4Y8WZ28</accession>
<dbReference type="Pfam" id="PF13472">
    <property type="entry name" value="Lipase_GDSL_2"/>
    <property type="match status" value="1"/>
</dbReference>